<dbReference type="PANTHER" id="PTHR31576">
    <property type="entry name" value="TATA BOX-BINDING PROTEIN-ASSOCIATED FACTOR RNA POLYMERASE I SUBUNIT B"/>
    <property type="match status" value="1"/>
</dbReference>
<feature type="compositionally biased region" description="Acidic residues" evidence="10">
    <location>
        <begin position="565"/>
        <end position="583"/>
    </location>
</feature>
<dbReference type="GO" id="GO:0008270">
    <property type="term" value="F:zinc ion binding"/>
    <property type="evidence" value="ECO:0007669"/>
    <property type="project" value="UniProtKB-KW"/>
</dbReference>
<dbReference type="HOGENOM" id="CLU_016553_2_1_1"/>
<dbReference type="GO" id="GO:0001164">
    <property type="term" value="F:RNA polymerase I core promoter sequence-specific DNA binding"/>
    <property type="evidence" value="ECO:0007669"/>
    <property type="project" value="InterPro"/>
</dbReference>
<accession>W9XZ39</accession>
<dbReference type="Proteomes" id="UP000019478">
    <property type="component" value="Unassembled WGS sequence"/>
</dbReference>
<dbReference type="InterPro" id="IPR048538">
    <property type="entry name" value="Rrn7_cyclin_C"/>
</dbReference>
<dbReference type="InterPro" id="IPR033599">
    <property type="entry name" value="TAF1B/Rrn7"/>
</dbReference>
<gene>
    <name evidence="13" type="ORF">A1O3_06458</name>
</gene>
<keyword evidence="8" id="KW-0804">Transcription</keyword>
<evidence type="ECO:0000256" key="8">
    <source>
        <dbReference type="ARBA" id="ARBA00023163"/>
    </source>
</evidence>
<evidence type="ECO:0000256" key="4">
    <source>
        <dbReference type="ARBA" id="ARBA00022771"/>
    </source>
</evidence>
<dbReference type="RefSeq" id="XP_007734768.1">
    <property type="nucleotide sequence ID" value="XM_007736578.1"/>
</dbReference>
<dbReference type="Pfam" id="PF20645">
    <property type="entry name" value="Rrn7_cyclin_C"/>
    <property type="match status" value="1"/>
</dbReference>
<dbReference type="Pfam" id="PF20644">
    <property type="entry name" value="Rrn7_cyclin_N"/>
    <property type="match status" value="1"/>
</dbReference>
<comment type="caution">
    <text evidence="13">The sequence shown here is derived from an EMBL/GenBank/DDBJ whole genome shotgun (WGS) entry which is preliminary data.</text>
</comment>
<evidence type="ECO:0000259" key="12">
    <source>
        <dbReference type="Pfam" id="PF20645"/>
    </source>
</evidence>
<reference evidence="13 14" key="1">
    <citation type="submission" date="2013-03" db="EMBL/GenBank/DDBJ databases">
        <title>The Genome Sequence of Capronia epimyces CBS 606.96.</title>
        <authorList>
            <consortium name="The Broad Institute Genomics Platform"/>
            <person name="Cuomo C."/>
            <person name="de Hoog S."/>
            <person name="Gorbushina A."/>
            <person name="Walker B."/>
            <person name="Young S.K."/>
            <person name="Zeng Q."/>
            <person name="Gargeya S."/>
            <person name="Fitzgerald M."/>
            <person name="Haas B."/>
            <person name="Abouelleil A."/>
            <person name="Allen A.W."/>
            <person name="Alvarado L."/>
            <person name="Arachchi H.M."/>
            <person name="Berlin A.M."/>
            <person name="Chapman S.B."/>
            <person name="Gainer-Dewar J."/>
            <person name="Goldberg J."/>
            <person name="Griggs A."/>
            <person name="Gujja S."/>
            <person name="Hansen M."/>
            <person name="Howarth C."/>
            <person name="Imamovic A."/>
            <person name="Ireland A."/>
            <person name="Larimer J."/>
            <person name="McCowan C."/>
            <person name="Murphy C."/>
            <person name="Pearson M."/>
            <person name="Poon T.W."/>
            <person name="Priest M."/>
            <person name="Roberts A."/>
            <person name="Saif S."/>
            <person name="Shea T."/>
            <person name="Sisk P."/>
            <person name="Sykes S."/>
            <person name="Wortman J."/>
            <person name="Nusbaum C."/>
            <person name="Birren B."/>
        </authorList>
    </citation>
    <scope>NUCLEOTIDE SEQUENCE [LARGE SCALE GENOMIC DNA]</scope>
    <source>
        <strain evidence="13 14">CBS 606.96</strain>
    </source>
</reference>
<dbReference type="EMBL" id="AMGY01000005">
    <property type="protein sequence ID" value="EXJ82645.1"/>
    <property type="molecule type" value="Genomic_DNA"/>
</dbReference>
<evidence type="ECO:0000256" key="6">
    <source>
        <dbReference type="ARBA" id="ARBA00023015"/>
    </source>
</evidence>
<keyword evidence="7" id="KW-0238">DNA-binding</keyword>
<dbReference type="OrthoDB" id="428577at2759"/>
<dbReference type="eggNOG" id="KOG0003">
    <property type="taxonomic scope" value="Eukaryota"/>
</dbReference>
<dbReference type="InterPro" id="IPR048540">
    <property type="entry name" value="Rrn7_cyclin_N"/>
</dbReference>
<feature type="compositionally biased region" description="Polar residues" evidence="10">
    <location>
        <begin position="125"/>
        <end position="137"/>
    </location>
</feature>
<dbReference type="STRING" id="1182542.W9XZ39"/>
<name>W9XZ39_9EURO</name>
<keyword evidence="5" id="KW-0862">Zinc</keyword>
<dbReference type="GeneID" id="19170568"/>
<organism evidence="13 14">
    <name type="scientific">Capronia epimyces CBS 606.96</name>
    <dbReference type="NCBI Taxonomy" id="1182542"/>
    <lineage>
        <taxon>Eukaryota</taxon>
        <taxon>Fungi</taxon>
        <taxon>Dikarya</taxon>
        <taxon>Ascomycota</taxon>
        <taxon>Pezizomycotina</taxon>
        <taxon>Eurotiomycetes</taxon>
        <taxon>Chaetothyriomycetidae</taxon>
        <taxon>Chaetothyriales</taxon>
        <taxon>Herpotrichiellaceae</taxon>
        <taxon>Capronia</taxon>
    </lineage>
</organism>
<feature type="region of interest" description="Disordered" evidence="10">
    <location>
        <begin position="563"/>
        <end position="643"/>
    </location>
</feature>
<evidence type="ECO:0000313" key="14">
    <source>
        <dbReference type="Proteomes" id="UP000019478"/>
    </source>
</evidence>
<keyword evidence="6" id="KW-0805">Transcription regulation</keyword>
<dbReference type="GO" id="GO:0042790">
    <property type="term" value="P:nucleolar large rRNA transcription by RNA polymerase I"/>
    <property type="evidence" value="ECO:0007669"/>
    <property type="project" value="TreeGrafter"/>
</dbReference>
<keyword evidence="9" id="KW-0539">Nucleus</keyword>
<feature type="region of interest" description="Disordered" evidence="10">
    <location>
        <begin position="372"/>
        <end position="392"/>
    </location>
</feature>
<sequence length="656" mass="74712">MDEDNSCPQCGSTQLEVDEDDGRTYCENGHDQGRAPVVAEDDQDFARQGKVLKKKEAKEKQKASGVLHGARAYQLFLQSWQLILRKQCYALVYQKGLPPELWTIVRDLWVLWLSKLDHRLRDATESQPRTGTGTGSASEADPATTSADETDTDPETEEGRRARQERDSTRVGPALVDTVVLNYLGILLLRRPIGLATLLKWIQQEDIPFIRAVRHVPAEMKDRLPGEYRLSLDSTRILEPDDLQAAVYRRAKMYTMSFGMTMPPLNHKLLFLGYVRSLALPIEVYSIAQRLNTIISYPFCYPDPTTWPSTRHRPTTYPETQMMSLIVVATKLLFPFDSQTVKRYPKDPNDPTSLRMNWAAWLDAKRRFDDPKTDSTDGIHDGPAGLDPGSEIHVTDSDILKMTDRQLDQYMDWYQRTWTAKPDQQTWSRKHALDKEILDLFPLHDLPERIKSREEHERTVAEDQARVTARIKEVQASLASRKAIPPEEEDEQGMEVLRPGTMYPQIRHVEDLDHADGWVKVFHEEAALTACTSVKRLLRAVNHCEETIEQWLRARRREEVFRDDNENEDDGEEELLSVDQQEEEDRHLASDLEDAAGPRMPVLATSPPAASASRTLARDLKGLEIESSPMLNESSSNEGMGMGMGMGVGVDMEMEM</sequence>
<evidence type="ECO:0000256" key="1">
    <source>
        <dbReference type="ARBA" id="ARBA00004604"/>
    </source>
</evidence>
<evidence type="ECO:0000256" key="3">
    <source>
        <dbReference type="ARBA" id="ARBA00022723"/>
    </source>
</evidence>
<evidence type="ECO:0000256" key="7">
    <source>
        <dbReference type="ARBA" id="ARBA00023125"/>
    </source>
</evidence>
<feature type="compositionally biased region" description="Low complexity" evidence="10">
    <location>
        <begin position="603"/>
        <end position="615"/>
    </location>
</feature>
<proteinExistence type="inferred from homology"/>
<protein>
    <recommendedName>
        <fullName evidence="15">RRN7-type domain-containing protein</fullName>
    </recommendedName>
</protein>
<feature type="domain" description="Rrn7/TAF1B N-terminal cyclin" evidence="11">
    <location>
        <begin position="81"/>
        <end position="217"/>
    </location>
</feature>
<evidence type="ECO:0000256" key="2">
    <source>
        <dbReference type="ARBA" id="ARBA00006899"/>
    </source>
</evidence>
<dbReference type="PANTHER" id="PTHR31576:SF2">
    <property type="entry name" value="TATA BOX-BINDING PROTEIN-ASSOCIATED FACTOR RNA POLYMERASE I SUBUNIT B"/>
    <property type="match status" value="1"/>
</dbReference>
<keyword evidence="14" id="KW-1185">Reference proteome</keyword>
<evidence type="ECO:0008006" key="15">
    <source>
        <dbReference type="Google" id="ProtNLM"/>
    </source>
</evidence>
<evidence type="ECO:0000313" key="13">
    <source>
        <dbReference type="EMBL" id="EXJ82645.1"/>
    </source>
</evidence>
<feature type="compositionally biased region" description="Basic and acidic residues" evidence="10">
    <location>
        <begin position="157"/>
        <end position="169"/>
    </location>
</feature>
<feature type="domain" description="Rrn7/TAF1B C-terminal cyclin" evidence="12">
    <location>
        <begin position="238"/>
        <end position="418"/>
    </location>
</feature>
<comment type="subcellular location">
    <subcellularLocation>
        <location evidence="1">Nucleus</location>
        <location evidence="1">Nucleolus</location>
    </subcellularLocation>
</comment>
<evidence type="ECO:0000256" key="5">
    <source>
        <dbReference type="ARBA" id="ARBA00022833"/>
    </source>
</evidence>
<evidence type="ECO:0000256" key="9">
    <source>
        <dbReference type="ARBA" id="ARBA00023242"/>
    </source>
</evidence>
<dbReference type="AlphaFoldDB" id="W9XZ39"/>
<feature type="region of interest" description="Disordered" evidence="10">
    <location>
        <begin position="123"/>
        <end position="169"/>
    </location>
</feature>
<keyword evidence="3" id="KW-0479">Metal-binding</keyword>
<keyword evidence="4" id="KW-0863">Zinc-finger</keyword>
<evidence type="ECO:0000256" key="10">
    <source>
        <dbReference type="SAM" id="MobiDB-lite"/>
    </source>
</evidence>
<comment type="similarity">
    <text evidence="2">Belongs to the RRN7/TAF1B family.</text>
</comment>
<evidence type="ECO:0000259" key="11">
    <source>
        <dbReference type="Pfam" id="PF20644"/>
    </source>
</evidence>
<dbReference type="GO" id="GO:0070860">
    <property type="term" value="C:RNA polymerase I core factor complex"/>
    <property type="evidence" value="ECO:0007669"/>
    <property type="project" value="InterPro"/>
</dbReference>